<comment type="subcellular location">
    <subcellularLocation>
        <location evidence="9">Cytoplasm</location>
    </subcellularLocation>
</comment>
<dbReference type="NCBIfam" id="TIGR02152">
    <property type="entry name" value="D_ribokin_bact"/>
    <property type="match status" value="1"/>
</dbReference>
<evidence type="ECO:0000256" key="4">
    <source>
        <dbReference type="ARBA" id="ARBA00022777"/>
    </source>
</evidence>
<feature type="binding site" evidence="9">
    <location>
        <begin position="12"/>
        <end position="14"/>
    </location>
    <ligand>
        <name>substrate</name>
    </ligand>
</feature>
<dbReference type="OrthoDB" id="9775849at2"/>
<dbReference type="PRINTS" id="PR00990">
    <property type="entry name" value="RIBOKINASE"/>
</dbReference>
<gene>
    <name evidence="9" type="primary">rbsK</name>
    <name evidence="12" type="ORF">VW23_000395</name>
</gene>
<dbReference type="SUPFAM" id="SSF53613">
    <property type="entry name" value="Ribokinase-like"/>
    <property type="match status" value="1"/>
</dbReference>
<keyword evidence="6 9" id="KW-0460">Magnesium</keyword>
<comment type="function">
    <text evidence="9">Catalyzes the phosphorylation of ribose at O-5 in a reaction requiring ATP and magnesium. The resulting D-ribose-5-phosphate can then be used either for sythesis of nucleotides, histidine, and tryptophan, or as a component of the pentose phosphate pathway.</text>
</comment>
<feature type="binding site" evidence="9">
    <location>
        <begin position="40"/>
        <end position="44"/>
    </location>
    <ligand>
        <name>substrate</name>
    </ligand>
</feature>
<dbReference type="PANTHER" id="PTHR10584">
    <property type="entry name" value="SUGAR KINASE"/>
    <property type="match status" value="1"/>
</dbReference>
<dbReference type="GO" id="GO:0046872">
    <property type="term" value="F:metal ion binding"/>
    <property type="evidence" value="ECO:0007669"/>
    <property type="project" value="UniProtKB-KW"/>
</dbReference>
<dbReference type="InterPro" id="IPR002139">
    <property type="entry name" value="Ribo/fructo_kinase"/>
</dbReference>
<evidence type="ECO:0000256" key="8">
    <source>
        <dbReference type="ARBA" id="ARBA00023277"/>
    </source>
</evidence>
<sequence>MRAPVAVLGIFVADLAFRAPRLPLMGETILGQGFKDGPGGKGSNQAIAAARAGGDARMITRIGRDTFGDMAQKAWAADGIDTSAVAIDEHLPTGAAFIFVSTETGNNAIIVESGAAAKLSPADVVAAESVIRGSKVLITQFEQPVETAIAGLSLARRHGVITILNPAPALPVDDAIYALCDYVTPNETEAATLTGLKVETEAEALAAAKEFVRRGAKNALITLGEKGALLHGEAGTHRVPAFKVEKVVETTGAGDAFNGGFAVALAEGQSPVDAIRFGCATAGLSVQKPGTAPSMPTRTEIEAMLRAG</sequence>
<dbReference type="InterPro" id="IPR011611">
    <property type="entry name" value="PfkB_dom"/>
</dbReference>
<feature type="binding site" evidence="9">
    <location>
        <position position="288"/>
    </location>
    <ligand>
        <name>K(+)</name>
        <dbReference type="ChEBI" id="CHEBI:29103"/>
    </ligand>
</feature>
<evidence type="ECO:0000256" key="10">
    <source>
        <dbReference type="NCBIfam" id="TIGR02152"/>
    </source>
</evidence>
<feature type="binding site" evidence="9">
    <location>
        <position position="251"/>
    </location>
    <ligand>
        <name>K(+)</name>
        <dbReference type="ChEBI" id="CHEBI:29103"/>
    </ligand>
</feature>
<keyword evidence="7 9" id="KW-0630">Potassium</keyword>
<dbReference type="EC" id="2.7.1.15" evidence="9 10"/>
<comment type="caution">
    <text evidence="12">The sequence shown here is derived from an EMBL/GenBank/DDBJ whole genome shotgun (WGS) entry which is preliminary data.</text>
</comment>
<reference evidence="12 13" key="1">
    <citation type="journal article" date="2015" name="Genome Announc.">
        <title>Genome Assemblies of Three Soil-Associated Devosia species: D. insulae, D. limi, and D. soli.</title>
        <authorList>
            <person name="Hassan Y.I."/>
            <person name="Lepp D."/>
            <person name="Zhou T."/>
        </authorList>
    </citation>
    <scope>NUCLEOTIDE SEQUENCE [LARGE SCALE GENOMIC DNA]</scope>
    <source>
        <strain evidence="12 13">DS-56</strain>
    </source>
</reference>
<evidence type="ECO:0000313" key="12">
    <source>
        <dbReference type="EMBL" id="OEO28089.1"/>
    </source>
</evidence>
<evidence type="ECO:0000256" key="9">
    <source>
        <dbReference type="HAMAP-Rule" id="MF_01987"/>
    </source>
</evidence>
<protein>
    <recommendedName>
        <fullName evidence="9 10">Ribokinase</fullName>
        <shortName evidence="9">RK</shortName>
        <ecNumber evidence="9 10">2.7.1.15</ecNumber>
    </recommendedName>
</protein>
<feature type="binding site" evidence="9">
    <location>
        <position position="142"/>
    </location>
    <ligand>
        <name>substrate</name>
    </ligand>
</feature>
<proteinExistence type="inferred from homology"/>
<evidence type="ECO:0000256" key="5">
    <source>
        <dbReference type="ARBA" id="ARBA00022840"/>
    </source>
</evidence>
<feature type="binding site" evidence="9">
    <location>
        <position position="285"/>
    </location>
    <ligand>
        <name>K(+)</name>
        <dbReference type="ChEBI" id="CHEBI:29103"/>
    </ligand>
</feature>
<evidence type="ECO:0000256" key="6">
    <source>
        <dbReference type="ARBA" id="ARBA00022842"/>
    </source>
</evidence>
<feature type="active site" description="Proton acceptor" evidence="9">
    <location>
        <position position="255"/>
    </location>
</feature>
<feature type="binding site" evidence="9">
    <location>
        <position position="290"/>
    </location>
    <ligand>
        <name>K(+)</name>
        <dbReference type="ChEBI" id="CHEBI:29103"/>
    </ligand>
</feature>
<keyword evidence="8 9" id="KW-0119">Carbohydrate metabolism</keyword>
<evidence type="ECO:0000259" key="11">
    <source>
        <dbReference type="Pfam" id="PF00294"/>
    </source>
</evidence>
<keyword evidence="2 9" id="KW-0479">Metal-binding</keyword>
<evidence type="ECO:0000256" key="1">
    <source>
        <dbReference type="ARBA" id="ARBA00022679"/>
    </source>
</evidence>
<feature type="binding site" evidence="9">
    <location>
        <begin position="222"/>
        <end position="227"/>
    </location>
    <ligand>
        <name>ATP</name>
        <dbReference type="ChEBI" id="CHEBI:30616"/>
    </ligand>
</feature>
<feature type="binding site" evidence="9">
    <location>
        <position position="255"/>
    </location>
    <ligand>
        <name>substrate</name>
    </ligand>
</feature>
<evidence type="ECO:0000256" key="7">
    <source>
        <dbReference type="ARBA" id="ARBA00022958"/>
    </source>
</evidence>
<dbReference type="PANTHER" id="PTHR10584:SF166">
    <property type="entry name" value="RIBOKINASE"/>
    <property type="match status" value="1"/>
</dbReference>
<keyword evidence="1 9" id="KW-0808">Transferase</keyword>
<dbReference type="RefSeq" id="WP_069912570.1">
    <property type="nucleotide sequence ID" value="NZ_LAJE02000400.1"/>
</dbReference>
<dbReference type="UniPathway" id="UPA00916">
    <property type="reaction ID" value="UER00889"/>
</dbReference>
<keyword evidence="13" id="KW-1185">Reference proteome</keyword>
<dbReference type="InterPro" id="IPR029056">
    <property type="entry name" value="Ribokinase-like"/>
</dbReference>
<comment type="caution">
    <text evidence="9">Lacks conserved residue(s) required for the propagation of feature annotation.</text>
</comment>
<feature type="binding site" evidence="9">
    <location>
        <begin position="254"/>
        <end position="255"/>
    </location>
    <ligand>
        <name>ATP</name>
        <dbReference type="ChEBI" id="CHEBI:30616"/>
    </ligand>
</feature>
<evidence type="ECO:0000256" key="2">
    <source>
        <dbReference type="ARBA" id="ARBA00022723"/>
    </source>
</evidence>
<dbReference type="Pfam" id="PF00294">
    <property type="entry name" value="PfkB"/>
    <property type="match status" value="1"/>
</dbReference>
<dbReference type="GO" id="GO:0019303">
    <property type="term" value="P:D-ribose catabolic process"/>
    <property type="evidence" value="ECO:0007669"/>
    <property type="project" value="UniProtKB-UniRule"/>
</dbReference>
<name>A0A1E5XHL8_9HYPH</name>
<dbReference type="InterPro" id="IPR011877">
    <property type="entry name" value="Ribokinase"/>
</dbReference>
<dbReference type="GO" id="GO:0005524">
    <property type="term" value="F:ATP binding"/>
    <property type="evidence" value="ECO:0007669"/>
    <property type="project" value="UniProtKB-UniRule"/>
</dbReference>
<comment type="similarity">
    <text evidence="9">Belongs to the carbohydrate kinase PfkB family. Ribokinase subfamily.</text>
</comment>
<feature type="binding site" evidence="9">
    <location>
        <position position="186"/>
    </location>
    <ligand>
        <name>ATP</name>
        <dbReference type="ChEBI" id="CHEBI:30616"/>
    </ligand>
</feature>
<dbReference type="GO" id="GO:0005829">
    <property type="term" value="C:cytosol"/>
    <property type="evidence" value="ECO:0007669"/>
    <property type="project" value="TreeGrafter"/>
</dbReference>
<comment type="catalytic activity">
    <reaction evidence="9">
        <text>D-ribose + ATP = D-ribose 5-phosphate + ADP + H(+)</text>
        <dbReference type="Rhea" id="RHEA:13697"/>
        <dbReference type="ChEBI" id="CHEBI:15378"/>
        <dbReference type="ChEBI" id="CHEBI:30616"/>
        <dbReference type="ChEBI" id="CHEBI:47013"/>
        <dbReference type="ChEBI" id="CHEBI:78346"/>
        <dbReference type="ChEBI" id="CHEBI:456216"/>
        <dbReference type="EC" id="2.7.1.15"/>
    </reaction>
</comment>
<evidence type="ECO:0000256" key="3">
    <source>
        <dbReference type="ARBA" id="ARBA00022741"/>
    </source>
</evidence>
<comment type="activity regulation">
    <text evidence="9">Activated by a monovalent cation that binds near, but not in, the active site. The most likely occupant of the site in vivo is potassium. Ion binding induces a conformational change that may alter substrate affinity.</text>
</comment>
<feature type="binding site" evidence="9">
    <location>
        <position position="294"/>
    </location>
    <ligand>
        <name>K(+)</name>
        <dbReference type="ChEBI" id="CHEBI:29103"/>
    </ligand>
</feature>
<dbReference type="HAMAP" id="MF_01987">
    <property type="entry name" value="Ribokinase"/>
    <property type="match status" value="1"/>
</dbReference>
<keyword evidence="3 9" id="KW-0547">Nucleotide-binding</keyword>
<keyword evidence="4 9" id="KW-0418">Kinase</keyword>
<comment type="pathway">
    <text evidence="9">Carbohydrate metabolism; D-ribose degradation; D-ribose 5-phosphate from beta-D-ribopyranose: step 2/2.</text>
</comment>
<accession>A0A1E5XHL8</accession>
<comment type="cofactor">
    <cofactor evidence="9">
        <name>Mg(2+)</name>
        <dbReference type="ChEBI" id="CHEBI:18420"/>
    </cofactor>
    <text evidence="9">Requires a divalent cation, most likely magnesium in vivo, as an electrophilic catalyst to aid phosphoryl group transfer. It is the chelate of the metal and the nucleotide that is the actual substrate.</text>
</comment>
<dbReference type="Gene3D" id="3.40.1190.20">
    <property type="match status" value="1"/>
</dbReference>
<dbReference type="AlphaFoldDB" id="A0A1E5XHL8"/>
<comment type="subunit">
    <text evidence="9">Homodimer.</text>
</comment>
<dbReference type="Proteomes" id="UP000095463">
    <property type="component" value="Unassembled WGS sequence"/>
</dbReference>
<dbReference type="EMBL" id="LAJE02000400">
    <property type="protein sequence ID" value="OEO28089.1"/>
    <property type="molecule type" value="Genomic_DNA"/>
</dbReference>
<dbReference type="GO" id="GO:0004747">
    <property type="term" value="F:ribokinase activity"/>
    <property type="evidence" value="ECO:0007669"/>
    <property type="project" value="UniProtKB-UniRule"/>
</dbReference>
<organism evidence="12 13">
    <name type="scientific">Devosia insulae DS-56</name>
    <dbReference type="NCBI Taxonomy" id="1116389"/>
    <lineage>
        <taxon>Bacteria</taxon>
        <taxon>Pseudomonadati</taxon>
        <taxon>Pseudomonadota</taxon>
        <taxon>Alphaproteobacteria</taxon>
        <taxon>Hyphomicrobiales</taxon>
        <taxon>Devosiaceae</taxon>
        <taxon>Devosia</taxon>
    </lineage>
</organism>
<feature type="domain" description="Carbohydrate kinase PfkB" evidence="11">
    <location>
        <begin position="5"/>
        <end position="298"/>
    </location>
</feature>
<keyword evidence="5 9" id="KW-0067">ATP-binding</keyword>
<keyword evidence="9" id="KW-0963">Cytoplasm</keyword>
<evidence type="ECO:0000313" key="13">
    <source>
        <dbReference type="Proteomes" id="UP000095463"/>
    </source>
</evidence>
<dbReference type="CDD" id="cd01174">
    <property type="entry name" value="ribokinase"/>
    <property type="match status" value="1"/>
</dbReference>